<dbReference type="RefSeq" id="WP_021697199.1">
    <property type="nucleotide sequence ID" value="NZ_BATC01000018.1"/>
</dbReference>
<dbReference type="EMBL" id="BATC01000018">
    <property type="protein sequence ID" value="GAD59104.1"/>
    <property type="molecule type" value="Genomic_DNA"/>
</dbReference>
<keyword evidence="2" id="KW-1185">Reference proteome</keyword>
<gene>
    <name evidence="1" type="ORF">MBEBAB_1354</name>
</gene>
<dbReference type="OrthoDB" id="7477467at2"/>
<evidence type="ECO:0000313" key="1">
    <source>
        <dbReference type="EMBL" id="GAD59104.1"/>
    </source>
</evidence>
<reference evidence="2" key="1">
    <citation type="journal article" date="2013" name="Genome Announc.">
        <title>Draft Genome Sequence of the Dimorphic Prosthecate Bacterium Brevundimonas abyssalis TAR-001T.</title>
        <authorList>
            <person name="Tsubouchi T."/>
            <person name="Nishi S."/>
            <person name="Usui K."/>
            <person name="Shimane Y."/>
            <person name="Takaki Y."/>
            <person name="Maruyama T."/>
            <person name="Hatada Y."/>
        </authorList>
    </citation>
    <scope>NUCLEOTIDE SEQUENCE [LARGE SCALE GENOMIC DNA]</scope>
    <source>
        <strain evidence="2">TAR-001</strain>
    </source>
</reference>
<accession>A0A8E0KL61</accession>
<proteinExistence type="predicted"/>
<protein>
    <recommendedName>
        <fullName evidence="3">General secretion pathway protein N</fullName>
    </recommendedName>
</protein>
<dbReference type="AlphaFoldDB" id="A0A8E0KL61"/>
<organism evidence="1 2">
    <name type="scientific">Brevundimonas abyssalis TAR-001</name>
    <dbReference type="NCBI Taxonomy" id="1391729"/>
    <lineage>
        <taxon>Bacteria</taxon>
        <taxon>Pseudomonadati</taxon>
        <taxon>Pseudomonadota</taxon>
        <taxon>Alphaproteobacteria</taxon>
        <taxon>Caulobacterales</taxon>
        <taxon>Caulobacteraceae</taxon>
        <taxon>Brevundimonas</taxon>
    </lineage>
</organism>
<dbReference type="Proteomes" id="UP000016569">
    <property type="component" value="Unassembled WGS sequence"/>
</dbReference>
<evidence type="ECO:0000313" key="2">
    <source>
        <dbReference type="Proteomes" id="UP000016569"/>
    </source>
</evidence>
<evidence type="ECO:0008006" key="3">
    <source>
        <dbReference type="Google" id="ProtNLM"/>
    </source>
</evidence>
<name>A0A8E0KL61_9CAUL</name>
<sequence length="110" mass="11369">MSRLTLILVFAVSLALMLAVLTPLRLVLGTAGADDLGLSAERVEGPFWAGRVIGARAGVMPLGDLSVSVNPLALMLAGDDAARLRAVTVRDASGERIPLDGFAAYRPSGP</sequence>
<comment type="caution">
    <text evidence="1">The sequence shown here is derived from an EMBL/GenBank/DDBJ whole genome shotgun (WGS) entry which is preliminary data.</text>
</comment>